<reference evidence="9 10" key="1">
    <citation type="submission" date="2020-03" db="EMBL/GenBank/DDBJ databases">
        <title>Draft Genome Sequence of Cudoniella acicularis.</title>
        <authorList>
            <person name="Buettner E."/>
            <person name="Kellner H."/>
        </authorList>
    </citation>
    <scope>NUCLEOTIDE SEQUENCE [LARGE SCALE GENOMIC DNA]</scope>
    <source>
        <strain evidence="9 10">DSM 108380</strain>
    </source>
</reference>
<feature type="transmembrane region" description="Helical" evidence="7">
    <location>
        <begin position="131"/>
        <end position="150"/>
    </location>
</feature>
<dbReference type="OrthoDB" id="3639251at2759"/>
<dbReference type="Gene3D" id="1.20.1250.20">
    <property type="entry name" value="MFS general substrate transporter like domains"/>
    <property type="match status" value="2"/>
</dbReference>
<feature type="transmembrane region" description="Helical" evidence="7">
    <location>
        <begin position="225"/>
        <end position="247"/>
    </location>
</feature>
<dbReference type="PANTHER" id="PTHR43791:SF43">
    <property type="entry name" value="MAJOR FACILITATOR SUPERFAMILY (MFS) PROFILE DOMAIN-CONTAINING PROTEIN"/>
    <property type="match status" value="1"/>
</dbReference>
<feature type="transmembrane region" description="Helical" evidence="7">
    <location>
        <begin position="419"/>
        <end position="441"/>
    </location>
</feature>
<dbReference type="FunFam" id="1.20.1250.20:FF:000065">
    <property type="entry name" value="Putative MFS pantothenate transporter"/>
    <property type="match status" value="1"/>
</dbReference>
<dbReference type="PANTHER" id="PTHR43791">
    <property type="entry name" value="PERMEASE-RELATED"/>
    <property type="match status" value="1"/>
</dbReference>
<evidence type="ECO:0000259" key="8">
    <source>
        <dbReference type="PROSITE" id="PS50850"/>
    </source>
</evidence>
<feature type="transmembrane region" description="Helical" evidence="7">
    <location>
        <begin position="156"/>
        <end position="181"/>
    </location>
</feature>
<evidence type="ECO:0000256" key="4">
    <source>
        <dbReference type="ARBA" id="ARBA00022989"/>
    </source>
</evidence>
<organism evidence="9 10">
    <name type="scientific">Cudoniella acicularis</name>
    <dbReference type="NCBI Taxonomy" id="354080"/>
    <lineage>
        <taxon>Eukaryota</taxon>
        <taxon>Fungi</taxon>
        <taxon>Dikarya</taxon>
        <taxon>Ascomycota</taxon>
        <taxon>Pezizomycotina</taxon>
        <taxon>Leotiomycetes</taxon>
        <taxon>Helotiales</taxon>
        <taxon>Tricladiaceae</taxon>
        <taxon>Cudoniella</taxon>
    </lineage>
</organism>
<evidence type="ECO:0000256" key="6">
    <source>
        <dbReference type="ARBA" id="ARBA00037968"/>
    </source>
</evidence>
<feature type="domain" description="Major facilitator superfamily (MFS) profile" evidence="8">
    <location>
        <begin position="65"/>
        <end position="479"/>
    </location>
</feature>
<gene>
    <name evidence="9" type="ORF">G7Y89_g11271</name>
</gene>
<dbReference type="Proteomes" id="UP000566819">
    <property type="component" value="Unassembled WGS sequence"/>
</dbReference>
<name>A0A8H4RDZ1_9HELO</name>
<dbReference type="PROSITE" id="PS50850">
    <property type="entry name" value="MFS"/>
    <property type="match status" value="1"/>
</dbReference>
<dbReference type="GO" id="GO:0022857">
    <property type="term" value="F:transmembrane transporter activity"/>
    <property type="evidence" value="ECO:0007669"/>
    <property type="project" value="InterPro"/>
</dbReference>
<dbReference type="Pfam" id="PF07690">
    <property type="entry name" value="MFS_1"/>
    <property type="match status" value="1"/>
</dbReference>
<evidence type="ECO:0000313" key="10">
    <source>
        <dbReference type="Proteomes" id="UP000566819"/>
    </source>
</evidence>
<dbReference type="SUPFAM" id="SSF103473">
    <property type="entry name" value="MFS general substrate transporter"/>
    <property type="match status" value="1"/>
</dbReference>
<keyword evidence="2" id="KW-0813">Transport</keyword>
<protein>
    <recommendedName>
        <fullName evidence="8">Major facilitator superfamily (MFS) profile domain-containing protein</fullName>
    </recommendedName>
</protein>
<evidence type="ECO:0000256" key="7">
    <source>
        <dbReference type="SAM" id="Phobius"/>
    </source>
</evidence>
<dbReference type="EMBL" id="JAAMPI010001066">
    <property type="protein sequence ID" value="KAF4626886.1"/>
    <property type="molecule type" value="Genomic_DNA"/>
</dbReference>
<keyword evidence="4 7" id="KW-1133">Transmembrane helix</keyword>
<feature type="transmembrane region" description="Helical" evidence="7">
    <location>
        <begin position="362"/>
        <end position="380"/>
    </location>
</feature>
<dbReference type="InterPro" id="IPR020846">
    <property type="entry name" value="MFS_dom"/>
</dbReference>
<dbReference type="InterPro" id="IPR036259">
    <property type="entry name" value="MFS_trans_sf"/>
</dbReference>
<keyword evidence="3 7" id="KW-0812">Transmembrane</keyword>
<keyword evidence="5 7" id="KW-0472">Membrane</keyword>
<dbReference type="GO" id="GO:0016020">
    <property type="term" value="C:membrane"/>
    <property type="evidence" value="ECO:0007669"/>
    <property type="project" value="UniProtKB-SubCell"/>
</dbReference>
<keyword evidence="10" id="KW-1185">Reference proteome</keyword>
<evidence type="ECO:0000256" key="1">
    <source>
        <dbReference type="ARBA" id="ARBA00004141"/>
    </source>
</evidence>
<feature type="transmembrane region" description="Helical" evidence="7">
    <location>
        <begin position="331"/>
        <end position="350"/>
    </location>
</feature>
<accession>A0A8H4RDZ1</accession>
<feature type="transmembrane region" description="Helical" evidence="7">
    <location>
        <begin position="193"/>
        <end position="213"/>
    </location>
</feature>
<feature type="transmembrane region" description="Helical" evidence="7">
    <location>
        <begin position="386"/>
        <end position="407"/>
    </location>
</feature>
<comment type="subcellular location">
    <subcellularLocation>
        <location evidence="1">Membrane</location>
        <topology evidence="1">Multi-pass membrane protein</topology>
    </subcellularLocation>
</comment>
<evidence type="ECO:0000256" key="2">
    <source>
        <dbReference type="ARBA" id="ARBA00022448"/>
    </source>
</evidence>
<proteinExistence type="inferred from homology"/>
<comment type="caution">
    <text evidence="9">The sequence shown here is derived from an EMBL/GenBank/DDBJ whole genome shotgun (WGS) entry which is preliminary data.</text>
</comment>
<dbReference type="InterPro" id="IPR011701">
    <property type="entry name" value="MFS"/>
</dbReference>
<sequence>MTSLSKTPVGVPALTDFADSKTPEVGISSNSASLESSENGGANSWWNFKSRSSEQKLLLKLDFYIMSWACFGYFLRLLDTSNMTNAYVSGMKEDLNLQGDQYNLFTTFWTIGYIVGMIPSQIAISRIRPSIWIPAAEVLWAILTFCFAAVKNERQIYAMRFLIGLFEAPFYVGAMTLLGNWYTPKELGKRASIFYSASFAANMFSGYLQAAVYNGLDGVHGLSGWRWLFIMCGIITVPGAFWGFFAVPDSPYKTNVWYLKKKDIELAKSRMAKLDRRPFKGIGLGTFKRVLLNSWSLIFIVNYIFFCIDTTPLSYFAIWVKSLKRYSVEQINVIPTGAYAIGFVTTIAFGILSDRLRTRPPIAILITIINIVSSLVLAIHPSVGGIFYGYLTNAATYAYGPITISWLNEYFSALPDERALILGIAQTMGATFNAWLPLLIFNTGTQGPNFKEGFIVCTVVAFVQVGGITGMWWLSGRGAAMGEEKVEATEEESQDISSTKV</sequence>
<evidence type="ECO:0000256" key="5">
    <source>
        <dbReference type="ARBA" id="ARBA00023136"/>
    </source>
</evidence>
<feature type="transmembrane region" description="Helical" evidence="7">
    <location>
        <begin position="297"/>
        <end position="319"/>
    </location>
</feature>
<feature type="transmembrane region" description="Helical" evidence="7">
    <location>
        <begin position="453"/>
        <end position="474"/>
    </location>
</feature>
<comment type="similarity">
    <text evidence="6">Belongs to the major facilitator superfamily. Allantoate permease family.</text>
</comment>
<dbReference type="AlphaFoldDB" id="A0A8H4RDZ1"/>
<evidence type="ECO:0000256" key="3">
    <source>
        <dbReference type="ARBA" id="ARBA00022692"/>
    </source>
</evidence>
<feature type="transmembrane region" description="Helical" evidence="7">
    <location>
        <begin position="101"/>
        <end position="119"/>
    </location>
</feature>
<evidence type="ECO:0000313" key="9">
    <source>
        <dbReference type="EMBL" id="KAF4626886.1"/>
    </source>
</evidence>